<proteinExistence type="predicted"/>
<sequence length="161" mass="18037">MKDLSYFLGSITTRFKYHYSLLPEKVSEDQAFDDSAIFEKIIYQTDCSNGPLNEQRNPEISFPTERETIWSLAKPILVRCPAIGRRDPRKQGATSPSGLPGRCSNTIRPNRRSSGRVTKPWNTRRTDAGQRPDAKRFSAGSREALQKHCRLGAVVAGGAVR</sequence>
<feature type="compositionally biased region" description="Polar residues" evidence="1">
    <location>
        <begin position="92"/>
        <end position="108"/>
    </location>
</feature>
<dbReference type="AlphaFoldDB" id="A0AAW1A865"/>
<feature type="compositionally biased region" description="Basic and acidic residues" evidence="1">
    <location>
        <begin position="124"/>
        <end position="136"/>
    </location>
</feature>
<accession>A0AAW1A865</accession>
<evidence type="ECO:0000313" key="3">
    <source>
        <dbReference type="Proteomes" id="UP001432146"/>
    </source>
</evidence>
<organism evidence="2 3">
    <name type="scientific">Tetragonisca angustula</name>
    <dbReference type="NCBI Taxonomy" id="166442"/>
    <lineage>
        <taxon>Eukaryota</taxon>
        <taxon>Metazoa</taxon>
        <taxon>Ecdysozoa</taxon>
        <taxon>Arthropoda</taxon>
        <taxon>Hexapoda</taxon>
        <taxon>Insecta</taxon>
        <taxon>Pterygota</taxon>
        <taxon>Neoptera</taxon>
        <taxon>Endopterygota</taxon>
        <taxon>Hymenoptera</taxon>
        <taxon>Apocrita</taxon>
        <taxon>Aculeata</taxon>
        <taxon>Apoidea</taxon>
        <taxon>Anthophila</taxon>
        <taxon>Apidae</taxon>
        <taxon>Tetragonisca</taxon>
    </lineage>
</organism>
<protein>
    <submittedName>
        <fullName evidence="2">Uncharacterized protein</fullName>
    </submittedName>
</protein>
<evidence type="ECO:0000256" key="1">
    <source>
        <dbReference type="SAM" id="MobiDB-lite"/>
    </source>
</evidence>
<reference evidence="2 3" key="1">
    <citation type="submission" date="2024-05" db="EMBL/GenBank/DDBJ databases">
        <title>The nuclear and mitochondrial genome assemblies of Tetragonisca angustula (Apidae: Meliponini), a tiny yet remarkable pollinator in the Neotropics.</title>
        <authorList>
            <person name="Ferrari R."/>
            <person name="Ricardo P.C."/>
            <person name="Dias F.C."/>
            <person name="Araujo N.S."/>
            <person name="Soares D.O."/>
            <person name="Zhou Q.-S."/>
            <person name="Zhu C.-D."/>
            <person name="Coutinho L."/>
            <person name="Airas M.C."/>
            <person name="Batista T.M."/>
        </authorList>
    </citation>
    <scope>NUCLEOTIDE SEQUENCE [LARGE SCALE GENOMIC DNA]</scope>
    <source>
        <strain evidence="2">ASF017062</strain>
        <tissue evidence="2">Abdomen</tissue>
    </source>
</reference>
<evidence type="ECO:0000313" key="2">
    <source>
        <dbReference type="EMBL" id="KAK9306189.1"/>
    </source>
</evidence>
<dbReference type="Proteomes" id="UP001432146">
    <property type="component" value="Unassembled WGS sequence"/>
</dbReference>
<feature type="region of interest" description="Disordered" evidence="1">
    <location>
        <begin position="83"/>
        <end position="141"/>
    </location>
</feature>
<dbReference type="EMBL" id="JAWNGG020000043">
    <property type="protein sequence ID" value="KAK9306189.1"/>
    <property type="molecule type" value="Genomic_DNA"/>
</dbReference>
<keyword evidence="3" id="KW-1185">Reference proteome</keyword>
<comment type="caution">
    <text evidence="2">The sequence shown here is derived from an EMBL/GenBank/DDBJ whole genome shotgun (WGS) entry which is preliminary data.</text>
</comment>
<name>A0AAW1A865_9HYME</name>
<gene>
    <name evidence="2" type="ORF">QLX08_003080</name>
</gene>